<sequence length="54" mass="5912">MTTKGYVCLEDGTFVLNCDSSTSHLGLNSITFLSPAINKRGSAEQRHLVLNFSH</sequence>
<reference evidence="1 2" key="1">
    <citation type="submission" date="2013-11" db="EMBL/GenBank/DDBJ databases">
        <title>Genome sequencing of Stegodyphus mimosarum.</title>
        <authorList>
            <person name="Bechsgaard J."/>
        </authorList>
    </citation>
    <scope>NUCLEOTIDE SEQUENCE [LARGE SCALE GENOMIC DNA]</scope>
</reference>
<accession>A0A087TBG2</accession>
<proteinExistence type="predicted"/>
<keyword evidence="2" id="KW-1185">Reference proteome</keyword>
<gene>
    <name evidence="1" type="ORF">X975_17758</name>
</gene>
<evidence type="ECO:0000313" key="2">
    <source>
        <dbReference type="Proteomes" id="UP000054359"/>
    </source>
</evidence>
<protein>
    <submittedName>
        <fullName evidence="1">Uncharacterized protein</fullName>
    </submittedName>
</protein>
<evidence type="ECO:0000313" key="1">
    <source>
        <dbReference type="EMBL" id="KFM62451.1"/>
    </source>
</evidence>
<dbReference type="AlphaFoldDB" id="A0A087TBG2"/>
<dbReference type="Proteomes" id="UP000054359">
    <property type="component" value="Unassembled WGS sequence"/>
</dbReference>
<feature type="non-terminal residue" evidence="1">
    <location>
        <position position="54"/>
    </location>
</feature>
<organism evidence="1 2">
    <name type="scientific">Stegodyphus mimosarum</name>
    <name type="common">African social velvet spider</name>
    <dbReference type="NCBI Taxonomy" id="407821"/>
    <lineage>
        <taxon>Eukaryota</taxon>
        <taxon>Metazoa</taxon>
        <taxon>Ecdysozoa</taxon>
        <taxon>Arthropoda</taxon>
        <taxon>Chelicerata</taxon>
        <taxon>Arachnida</taxon>
        <taxon>Araneae</taxon>
        <taxon>Araneomorphae</taxon>
        <taxon>Entelegynae</taxon>
        <taxon>Eresoidea</taxon>
        <taxon>Eresidae</taxon>
        <taxon>Stegodyphus</taxon>
    </lineage>
</organism>
<dbReference type="EMBL" id="KK114441">
    <property type="protein sequence ID" value="KFM62451.1"/>
    <property type="molecule type" value="Genomic_DNA"/>
</dbReference>
<name>A0A087TBG2_STEMI</name>